<keyword evidence="3" id="KW-0233">DNA recombination</keyword>
<dbReference type="InterPro" id="IPR035386">
    <property type="entry name" value="Arm-DNA-bind_5"/>
</dbReference>
<evidence type="ECO:0000259" key="4">
    <source>
        <dbReference type="PROSITE" id="PS51898"/>
    </source>
</evidence>
<dbReference type="PANTHER" id="PTHR30349">
    <property type="entry name" value="PHAGE INTEGRASE-RELATED"/>
    <property type="match status" value="1"/>
</dbReference>
<reference evidence="5" key="1">
    <citation type="submission" date="2022-11" db="EMBL/GenBank/DDBJ databases">
        <title>Dyadobacter pollutisoli sp. nov., isolated from plastic dumped soil.</title>
        <authorList>
            <person name="Kim J.M."/>
            <person name="Kim K.R."/>
            <person name="Lee J.K."/>
            <person name="Hao L."/>
            <person name="Jeon C.O."/>
        </authorList>
    </citation>
    <scope>NUCLEOTIDE SEQUENCE</scope>
    <source>
        <strain evidence="5">U1</strain>
    </source>
</reference>
<name>A0A9E8N7E5_9BACT</name>
<organism evidence="5 6">
    <name type="scientific">Dyadobacter pollutisoli</name>
    <dbReference type="NCBI Taxonomy" id="2910158"/>
    <lineage>
        <taxon>Bacteria</taxon>
        <taxon>Pseudomonadati</taxon>
        <taxon>Bacteroidota</taxon>
        <taxon>Cytophagia</taxon>
        <taxon>Cytophagales</taxon>
        <taxon>Spirosomataceae</taxon>
        <taxon>Dyadobacter</taxon>
    </lineage>
</organism>
<proteinExistence type="inferred from homology"/>
<evidence type="ECO:0000256" key="2">
    <source>
        <dbReference type="ARBA" id="ARBA00023125"/>
    </source>
</evidence>
<dbReference type="AlphaFoldDB" id="A0A9E8N7E5"/>
<dbReference type="PROSITE" id="PS51898">
    <property type="entry name" value="TYR_RECOMBINASE"/>
    <property type="match status" value="1"/>
</dbReference>
<dbReference type="InterPro" id="IPR013762">
    <property type="entry name" value="Integrase-like_cat_sf"/>
</dbReference>
<dbReference type="Gene3D" id="1.10.150.130">
    <property type="match status" value="1"/>
</dbReference>
<evidence type="ECO:0000256" key="3">
    <source>
        <dbReference type="ARBA" id="ARBA00023172"/>
    </source>
</evidence>
<dbReference type="GO" id="GO:0015074">
    <property type="term" value="P:DNA integration"/>
    <property type="evidence" value="ECO:0007669"/>
    <property type="project" value="InterPro"/>
</dbReference>
<dbReference type="GO" id="GO:0003677">
    <property type="term" value="F:DNA binding"/>
    <property type="evidence" value="ECO:0007669"/>
    <property type="project" value="UniProtKB-KW"/>
</dbReference>
<dbReference type="Proteomes" id="UP001164653">
    <property type="component" value="Chromosome"/>
</dbReference>
<dbReference type="InterPro" id="IPR050090">
    <property type="entry name" value="Tyrosine_recombinase_XerCD"/>
</dbReference>
<evidence type="ECO:0000313" key="5">
    <source>
        <dbReference type="EMBL" id="WAC11245.1"/>
    </source>
</evidence>
<evidence type="ECO:0000313" key="6">
    <source>
        <dbReference type="Proteomes" id="UP001164653"/>
    </source>
</evidence>
<evidence type="ECO:0000256" key="1">
    <source>
        <dbReference type="ARBA" id="ARBA00008857"/>
    </source>
</evidence>
<keyword evidence="6" id="KW-1185">Reference proteome</keyword>
<dbReference type="GO" id="GO:0006310">
    <property type="term" value="P:DNA recombination"/>
    <property type="evidence" value="ECO:0007669"/>
    <property type="project" value="UniProtKB-KW"/>
</dbReference>
<dbReference type="InterPro" id="IPR025269">
    <property type="entry name" value="SAM-like_dom"/>
</dbReference>
<dbReference type="InterPro" id="IPR002104">
    <property type="entry name" value="Integrase_catalytic"/>
</dbReference>
<sequence>MAKVKYYLKTPNASGVSLISLYLRYGGTRQVVVSTNCYVDPKHWDLKTQRLKRNAPNALEVNNNLKKWENDADELYNRRLYQKLPLDPKYIKPDLEKLVRPAARTPKIQASDLLSFVDSYITSVKGFKNINTIRTYNTHLKLLRDFAKASFRKSIAFSDITLDFYLELKDFMTKDRKFNDNTMNKHTGILKFFLNEATERGLNKNFEYRSRRFTTSRKEVYSVYLNADEINAIRDLDLSSNPRLDKVRDLFIIGCYSGLRFSDLSSIQAENISPDLLFLRVKTIKTEDYLEIPIHPFSQGIMLKYRGVTPNSLPPSISNQRMNDYLKEIAVLAGISEEIPVVETKGGVRKQRKVPKHDLVTCHTARRSFATNEYLAGTPTYAIMSITGHKTEKAFLMYIKVSKRQYAQQIADLWKNRIAGQDTLSTS</sequence>
<dbReference type="EMBL" id="CP112998">
    <property type="protein sequence ID" value="WAC11245.1"/>
    <property type="molecule type" value="Genomic_DNA"/>
</dbReference>
<dbReference type="Gene3D" id="1.10.443.10">
    <property type="entry name" value="Intergrase catalytic core"/>
    <property type="match status" value="1"/>
</dbReference>
<dbReference type="SUPFAM" id="SSF56349">
    <property type="entry name" value="DNA breaking-rejoining enzymes"/>
    <property type="match status" value="1"/>
</dbReference>
<dbReference type="KEGG" id="dpf:ON006_26365"/>
<dbReference type="Pfam" id="PF13102">
    <property type="entry name" value="Phage_int_SAM_5"/>
    <property type="match status" value="1"/>
</dbReference>
<dbReference type="PANTHER" id="PTHR30349:SF64">
    <property type="entry name" value="PROPHAGE INTEGRASE INTD-RELATED"/>
    <property type="match status" value="1"/>
</dbReference>
<dbReference type="RefSeq" id="WP_244824227.1">
    <property type="nucleotide sequence ID" value="NZ_CP112998.1"/>
</dbReference>
<dbReference type="Pfam" id="PF17293">
    <property type="entry name" value="Arm-DNA-bind_5"/>
    <property type="match status" value="1"/>
</dbReference>
<dbReference type="InterPro" id="IPR010998">
    <property type="entry name" value="Integrase_recombinase_N"/>
</dbReference>
<protein>
    <submittedName>
        <fullName evidence="5">Site-specific integrase</fullName>
    </submittedName>
</protein>
<keyword evidence="2" id="KW-0238">DNA-binding</keyword>
<dbReference type="InterPro" id="IPR011010">
    <property type="entry name" value="DNA_brk_join_enz"/>
</dbReference>
<comment type="similarity">
    <text evidence="1">Belongs to the 'phage' integrase family.</text>
</comment>
<gene>
    <name evidence="5" type="ORF">ON006_26365</name>
</gene>
<feature type="domain" description="Tyr recombinase" evidence="4">
    <location>
        <begin position="220"/>
        <end position="419"/>
    </location>
</feature>
<dbReference type="CDD" id="cd01185">
    <property type="entry name" value="INTN1_C_like"/>
    <property type="match status" value="1"/>
</dbReference>
<accession>A0A9E8N7E5</accession>